<evidence type="ECO:0000313" key="3">
    <source>
        <dbReference type="EMBL" id="BAM90277.1"/>
    </source>
</evidence>
<feature type="region of interest" description="Disordered" evidence="1">
    <location>
        <begin position="601"/>
        <end position="680"/>
    </location>
</feature>
<evidence type="ECO:0000259" key="2">
    <source>
        <dbReference type="Pfam" id="PF13699"/>
    </source>
</evidence>
<protein>
    <recommendedName>
        <fullName evidence="2">eCIS core domain-containing protein</fullName>
    </recommendedName>
</protein>
<dbReference type="Pfam" id="PF13699">
    <property type="entry name" value="eCIS_core"/>
    <property type="match status" value="1"/>
</dbReference>
<keyword evidence="4" id="KW-1185">Reference proteome</keyword>
<feature type="compositionally biased region" description="Basic and acidic residues" evidence="1">
    <location>
        <begin position="54"/>
        <end position="63"/>
    </location>
</feature>
<feature type="compositionally biased region" description="Polar residues" evidence="1">
    <location>
        <begin position="280"/>
        <end position="292"/>
    </location>
</feature>
<sequence>MKQTTTRASPHASQKQSMRPGRGVALSPPLAVPPAALLQARLEIGPVDDPLEHEAETMSRRAVDGPPPASDTVPASLGAISSPALGLQRQAGPGGAGAMSAAVAPPIVHDVLGSPGAPLDAATRAEMEPRFGHSFEAVRIHTDSRAAASARAVGAQAYTVGRNVVFGSGHYAPRSSSGRRLLAHELTHVTQQSRQGPVLQRQPDPPLEARLQVIEEGGPAAQARLDQILRTGGPVPTTTKVIGAAIIDVEGYTGPKEMRAISGADSDALGQGAAVYHATSPTSRTLSGTRSIAGSGPRRDFPFQHVNDAEMKIFEDIIARLPKGARGTIRFSTIRVRQLNGQTVFEPYPACSGCIRASFETSGTLSKVDLVSHAPVHPTGNADLAETPGSGGSGGGGTRARFKSIGIGVGTTALSIGIGLLSSYLKARVDRKIAAAQIDRNQAKAQKVIDEQADTILKMMLTSPEQTLYARVMMSSAVISTIEATPGAIEPTVSDSSPIIDLTGVGFTFQKLDPELSDTFQQFGGGGRHFTMVRLLVSEIPLETPAIEDLIATAKARKLPLDELRYYVLGRMAGLDQSDPKSFVASVNRWQHILELIDQKAAPVQTTSPPPAPARPPAQAHSNPPNYKPPASNANTFPTVQQQTGPPCPNCHTPNKSKDTWKDLSFGNSPSPFGKLPNDEATRKLMQEWLSK</sequence>
<name>M4Z9U4_9BRAD</name>
<dbReference type="AlphaFoldDB" id="M4Z9U4"/>
<feature type="domain" description="eCIS core" evidence="2">
    <location>
        <begin position="118"/>
        <end position="195"/>
    </location>
</feature>
<feature type="region of interest" description="Disordered" evidence="1">
    <location>
        <begin position="280"/>
        <end position="300"/>
    </location>
</feature>
<feature type="compositionally biased region" description="Polar residues" evidence="1">
    <location>
        <begin position="1"/>
        <end position="17"/>
    </location>
</feature>
<feature type="region of interest" description="Disordered" evidence="1">
    <location>
        <begin position="1"/>
        <end position="30"/>
    </location>
</feature>
<dbReference type="PATRIC" id="fig|1245469.3.peg.4393"/>
<accession>M4Z9U4</accession>
<gene>
    <name evidence="3" type="ORF">S58_42920</name>
</gene>
<feature type="region of interest" description="Disordered" evidence="1">
    <location>
        <begin position="54"/>
        <end position="77"/>
    </location>
</feature>
<evidence type="ECO:0000256" key="1">
    <source>
        <dbReference type="SAM" id="MobiDB-lite"/>
    </source>
</evidence>
<reference evidence="3 4" key="1">
    <citation type="journal article" date="2013" name="Appl. Environ. Microbiol.">
        <title>Genome analysis suggests that the soil oligotrophic bacterium Agromonas oligotrophica (Bradyrhizobium oligotrophicum) is a nitrogen-fixing symbiont of Aeschynomene indica.</title>
        <authorList>
            <person name="Okubo T."/>
            <person name="Fukushima S."/>
            <person name="Itakura M."/>
            <person name="Oshima K."/>
            <person name="Longtonglang A."/>
            <person name="Teaumroong N."/>
            <person name="Mitsui H."/>
            <person name="Hattori M."/>
            <person name="Hattori R."/>
            <person name="Hattori T."/>
            <person name="Minamisawa K."/>
        </authorList>
    </citation>
    <scope>NUCLEOTIDE SEQUENCE [LARGE SCALE GENOMIC DNA]</scope>
    <source>
        <strain evidence="3 4">S58</strain>
    </source>
</reference>
<dbReference type="KEGG" id="aol:S58_42920"/>
<proteinExistence type="predicted"/>
<dbReference type="InterPro" id="IPR025295">
    <property type="entry name" value="eCIS_core_dom"/>
</dbReference>
<dbReference type="STRING" id="1245469.S58_42920"/>
<dbReference type="HOGENOM" id="CLU_397761_0_0_5"/>
<dbReference type="GeneID" id="301821193"/>
<dbReference type="Proteomes" id="UP000011841">
    <property type="component" value="Chromosome"/>
</dbReference>
<evidence type="ECO:0000313" key="4">
    <source>
        <dbReference type="Proteomes" id="UP000011841"/>
    </source>
</evidence>
<dbReference type="RefSeq" id="WP_015667383.1">
    <property type="nucleotide sequence ID" value="NC_020453.1"/>
</dbReference>
<feature type="compositionally biased region" description="Polar residues" evidence="1">
    <location>
        <begin position="632"/>
        <end position="645"/>
    </location>
</feature>
<dbReference type="EMBL" id="AP012603">
    <property type="protein sequence ID" value="BAM90277.1"/>
    <property type="molecule type" value="Genomic_DNA"/>
</dbReference>
<dbReference type="eggNOG" id="COG2885">
    <property type="taxonomic scope" value="Bacteria"/>
</dbReference>
<organism evidence="3 4">
    <name type="scientific">Bradyrhizobium oligotrophicum S58</name>
    <dbReference type="NCBI Taxonomy" id="1245469"/>
    <lineage>
        <taxon>Bacteria</taxon>
        <taxon>Pseudomonadati</taxon>
        <taxon>Pseudomonadota</taxon>
        <taxon>Alphaproteobacteria</taxon>
        <taxon>Hyphomicrobiales</taxon>
        <taxon>Nitrobacteraceae</taxon>
        <taxon>Bradyrhizobium</taxon>
    </lineage>
</organism>